<dbReference type="Pfam" id="PF16538">
    <property type="entry name" value="FlgT_C"/>
    <property type="match status" value="1"/>
</dbReference>
<evidence type="ECO:0000259" key="2">
    <source>
        <dbReference type="Pfam" id="PF16538"/>
    </source>
</evidence>
<accession>A0A0U1P7F5</accession>
<reference evidence="6" key="1">
    <citation type="submission" date="2012-12" db="EMBL/GenBank/DDBJ databases">
        <title>Genome Sequence of Photobacterium leiognathi lrivu.4.1.</title>
        <authorList>
            <person name="Urbanczyk H."/>
            <person name="Ogura Y."/>
            <person name="Hayashi T."/>
            <person name="Dunlap P.V."/>
        </authorList>
    </citation>
    <scope>NUCLEOTIDE SEQUENCE [LARGE SCALE GENOMIC DNA]</scope>
    <source>
        <strain evidence="6">lrivu.4.1</strain>
    </source>
</reference>
<evidence type="ECO:0000256" key="1">
    <source>
        <dbReference type="SAM" id="SignalP"/>
    </source>
</evidence>
<dbReference type="InterPro" id="IPR032386">
    <property type="entry name" value="FlgT_M"/>
</dbReference>
<feature type="chain" id="PRO_5006712634" evidence="1">
    <location>
        <begin position="23"/>
        <end position="378"/>
    </location>
</feature>
<sequence length="378" mass="42279">MNKKFSRYLGVFCLLFSSYSSAQWVEVTGEAVILESEETARVNALEDAVYQAMKHAGGEIASLSSLKPYLSEPRQQYRFSGNEVRNITILEQKKAGGKMYITSRIDIYPSAKSCHKTQYKKGILLGSFSITEPRQAAMGSVYKIGKDFASILGKQIQKRSQSFIVTGTTTVPFSATDASAMTMLAEDHDAQYLIGGEITDLSATLDEKLIQKDQVNRQFAVNLEIMDGKTGEIIYQNNYREIGIWPFSRSSHVDTQSARFWVSPYGQSIQRISQNMMLDIESALSCRASLPEVINIHDNIAQMNVGRVHGVRQGDRLKLWHSAGFIDQKGIPRNRMVETDISLTVDRVYEKSSELIVNQPQLAASIQPGDLLTKQTRP</sequence>
<gene>
    <name evidence="5" type="ORF">PLEI_2135</name>
</gene>
<dbReference type="RefSeq" id="WP_023933170.1">
    <property type="nucleotide sequence ID" value="NZ_DF196819.1"/>
</dbReference>
<dbReference type="Pfam" id="PF16539">
    <property type="entry name" value="FlgT_M"/>
    <property type="match status" value="1"/>
</dbReference>
<protein>
    <submittedName>
        <fullName evidence="5">Flagella basal-body protein</fullName>
    </submittedName>
</protein>
<dbReference type="InterPro" id="IPR032370">
    <property type="entry name" value="FlgT_N"/>
</dbReference>
<dbReference type="Gene3D" id="2.40.10.410">
    <property type="entry name" value="FlgT, C-terminal domain"/>
    <property type="match status" value="1"/>
</dbReference>
<dbReference type="Gene3D" id="3.30.1660.40">
    <property type="entry name" value="FlgT, N-terminal domain"/>
    <property type="match status" value="1"/>
</dbReference>
<dbReference type="InterPro" id="IPR038180">
    <property type="entry name" value="FlgT_N_sf"/>
</dbReference>
<dbReference type="HOGENOM" id="CLU_057852_0_0_6"/>
<dbReference type="Gene3D" id="3.40.50.10610">
    <property type="entry name" value="ABC-type transport auxiliary lipoprotein component"/>
    <property type="match status" value="1"/>
</dbReference>
<evidence type="ECO:0000259" key="4">
    <source>
        <dbReference type="Pfam" id="PF16548"/>
    </source>
</evidence>
<feature type="domain" description="Flagellar assembly protein T N-terminal" evidence="4">
    <location>
        <begin position="23"/>
        <end position="109"/>
    </location>
</feature>
<keyword evidence="5" id="KW-0966">Cell projection</keyword>
<dbReference type="AlphaFoldDB" id="A0A0U1P7F5"/>
<feature type="signal peptide" evidence="1">
    <location>
        <begin position="1"/>
        <end position="22"/>
    </location>
</feature>
<feature type="domain" description="Flagellar assembly protein T middle" evidence="3">
    <location>
        <begin position="113"/>
        <end position="255"/>
    </location>
</feature>
<keyword evidence="5" id="KW-0282">Flagellum</keyword>
<keyword evidence="5" id="KW-0969">Cilium</keyword>
<feature type="domain" description="Flagellar assembly protein T C-terminal" evidence="2">
    <location>
        <begin position="299"/>
        <end position="374"/>
    </location>
</feature>
<evidence type="ECO:0000313" key="5">
    <source>
        <dbReference type="EMBL" id="GAD30479.1"/>
    </source>
</evidence>
<evidence type="ECO:0000313" key="6">
    <source>
        <dbReference type="Proteomes" id="UP000030675"/>
    </source>
</evidence>
<name>A0A0U1P7F5_PHOLE</name>
<organism evidence="5 6">
    <name type="scientific">Photobacterium leiognathi lrivu.4.1</name>
    <dbReference type="NCBI Taxonomy" id="1248232"/>
    <lineage>
        <taxon>Bacteria</taxon>
        <taxon>Pseudomonadati</taxon>
        <taxon>Pseudomonadota</taxon>
        <taxon>Gammaproteobacteria</taxon>
        <taxon>Vibrionales</taxon>
        <taxon>Vibrionaceae</taxon>
        <taxon>Photobacterium</taxon>
    </lineage>
</organism>
<dbReference type="InterPro" id="IPR038165">
    <property type="entry name" value="FlgT_C_sf"/>
</dbReference>
<dbReference type="EMBL" id="DF196819">
    <property type="protein sequence ID" value="GAD30479.1"/>
    <property type="molecule type" value="Genomic_DNA"/>
</dbReference>
<proteinExistence type="predicted"/>
<dbReference type="InterPro" id="IPR032388">
    <property type="entry name" value="FlgT_C"/>
</dbReference>
<dbReference type="eggNOG" id="ENOG502ZAC4">
    <property type="taxonomic scope" value="Bacteria"/>
</dbReference>
<dbReference type="Pfam" id="PF16548">
    <property type="entry name" value="FlgT_N"/>
    <property type="match status" value="1"/>
</dbReference>
<evidence type="ECO:0000259" key="3">
    <source>
        <dbReference type="Pfam" id="PF16539"/>
    </source>
</evidence>
<dbReference type="Proteomes" id="UP000030675">
    <property type="component" value="Unassembled WGS sequence"/>
</dbReference>
<keyword evidence="1" id="KW-0732">Signal</keyword>